<proteinExistence type="predicted"/>
<gene>
    <name evidence="1" type="ORF">FRY47_08690</name>
</gene>
<reference evidence="1" key="1">
    <citation type="submission" date="2019-08" db="EMBL/GenBank/DDBJ databases">
        <title>Antibiosis Participates in the Biocontrol of Bucillus cereus 0-9 Against Rice Sheath Blight.</title>
        <authorList>
            <person name="Wang G."/>
            <person name="Liu F."/>
        </authorList>
    </citation>
    <scope>NUCLEOTIDE SEQUENCE</scope>
    <source>
        <strain evidence="1">09</strain>
    </source>
</reference>
<protein>
    <recommendedName>
        <fullName evidence="2">Viral A-type inclusion protein</fullName>
    </recommendedName>
</protein>
<dbReference type="RefSeq" id="WP_000071630.1">
    <property type="nucleotide sequence ID" value="NZ_CP187290.1"/>
</dbReference>
<accession>A0A5B9HMJ2</accession>
<dbReference type="EMBL" id="CP042874">
    <property type="protein sequence ID" value="QEF16442.1"/>
    <property type="molecule type" value="Genomic_DNA"/>
</dbReference>
<sequence length="1557" mass="177272">MSNSKHYLLSFTTLFYNKKGYVFRFNRHQNVPNLDVVPLAFDPWNRYSALALDDMKMGTKVKRAAGAMHSVLADYKTMFEGSNLNLEKGSLIYIAEVGEALTRGDKSARQGDLIEITENKDFYAYFGEVISQINTNLVKKLNKYDLKSSKKSMIHTETPFEYKSSNKRVYSERNSYDFGFLKELIGENISLELLELLPSFGHNQVKELADVLFKSGQINTEERLLTLQYGEKVVEIAKANFLKVVLNALYSQLDKGNKLSEFGKEPNKIENFKVIFTSYPDEGILKGKNTPIQGVLNLGDIGESYKGILGFLQKHEMSNGNKLLSSKVANTETGSLIALEGNVSQDSRGNYHLYGLVPFDVYEAYIEPKMYEGVSHIATLSEASEVYRLMNQKASLDETRNVHDVIIQGLGAGKNISDGRVDSMTVPRANVKYTLNDFSQYIGSTSFKSVKQLIHRMEDSKSYQYTKNSEKFIIADKYKNVQNNLSGFELGQVYHSGSESLDMEKTQSKSLKYGFEDSVLNSNFSSHYQANVTTLLDSTEFIREAEKLNLLSGDRNYQVGEKIVINSGETFQIQNGHLNNLENGANRFAFKGGLIATEQAFSNEDMLDVELNELNTMQTHSLLKDAKIDGFSSSVLEQCEDVVVTHVVKKSEKKKTNETKIEQNISVKNSVADYEITIENEIKYHLDKEFDTFISTTTLSNQREIVVDISNDYGDFGEIEKNLELYVEEQSVVNKPEKNMEIQQDTLINSKLEKIFESYIQDSNVVNQLKQEEEINLVNFLDAKSEKVLNTDVSTNMIADDIQREEKAHVDNLIGLELENIVETYIQNNDSAALAEREEELNEIYLIDAVLDNTRDLYLLDSSRANQTDHKEQVYIEKLVSSKHEKILETYVQSGNMAEQNEIRKETLETYVQNINKAKRMNEEELHVEKLLSTNFEKTLETYAQSDEIAEQIEYEEETAVEKLLGMNLEETLEMHVQSMDRLDQLQCEEELHVDKPLSMNLEKILETYVQSGEIAEQIESEEETTVEKLLGMNLEETLEMHVQSMDRLDQLQREEELHVDKPLSMNLEKTLETYVQNGEIADQIERKEELHVDKLLDMNLEDTLEVYMQSDDRAFQNLREEENYLINLSTAKSDGIIDSVVYKENTMSNMAEKDNGILLDYVSEGIVGETYETLIEEVEPLIIHKEYETMIQDVESALSGSEIHVAVEKKHLAHLFNIFDIEMNNQVLTNVGKEKDATIEDTVSGNQTNEIGVVVTDGALMSLGDTYESIIDSTIKGEMGATIDTVVIDANLADHHASNEVDIATIEFVNSGNDRETTLEEIEFAGSESNFETTINHYDFASNSQETDSIINNNEMEISGIHVDTEVEESTLAECNVFLDVIQEQFDKTILRKNRKMTIEDEMQTEQVNKKKIRIFQEEEGSSSNETIMILDEEEQININSASNITIDSETTTKKLISNTMSIEDEKLLNINKGNYGFIDEIDEGMHSNSNIISIENEVDLNIERQHEMNVIDEDDTGIGLPEPDKPWDEKEKDKVWLIMGKPFPAWNGWNIKKTR</sequence>
<evidence type="ECO:0008006" key="2">
    <source>
        <dbReference type="Google" id="ProtNLM"/>
    </source>
</evidence>
<evidence type="ECO:0000313" key="1">
    <source>
        <dbReference type="EMBL" id="QEF16442.1"/>
    </source>
</evidence>
<organism evidence="1">
    <name type="scientific">Bacillus cereus</name>
    <dbReference type="NCBI Taxonomy" id="1396"/>
    <lineage>
        <taxon>Bacteria</taxon>
        <taxon>Bacillati</taxon>
        <taxon>Bacillota</taxon>
        <taxon>Bacilli</taxon>
        <taxon>Bacillales</taxon>
        <taxon>Bacillaceae</taxon>
        <taxon>Bacillus</taxon>
        <taxon>Bacillus cereus group</taxon>
    </lineage>
</organism>
<name>A0A5B9HMJ2_BACCE</name>